<comment type="caution">
    <text evidence="3">The sequence shown here is derived from an EMBL/GenBank/DDBJ whole genome shotgun (WGS) entry which is preliminary data.</text>
</comment>
<dbReference type="EMBL" id="VCPC01000001">
    <property type="protein sequence ID" value="TMV14851.1"/>
    <property type="molecule type" value="Genomic_DNA"/>
</dbReference>
<dbReference type="Proteomes" id="UP001191082">
    <property type="component" value="Unassembled WGS sequence"/>
</dbReference>
<dbReference type="NCBIfam" id="TIGR03370">
    <property type="entry name" value="VPLPA-CTERM"/>
    <property type="match status" value="1"/>
</dbReference>
<keyword evidence="1" id="KW-1133">Transmembrane helix</keyword>
<dbReference type="RefSeq" id="WP_138862204.1">
    <property type="nucleotide sequence ID" value="NZ_VCPC01000001.1"/>
</dbReference>
<feature type="chain" id="PRO_5046446273" evidence="2">
    <location>
        <begin position="21"/>
        <end position="146"/>
    </location>
</feature>
<feature type="transmembrane region" description="Helical" evidence="1">
    <location>
        <begin position="121"/>
        <end position="140"/>
    </location>
</feature>
<reference evidence="3 4" key="1">
    <citation type="submission" date="2019-05" db="EMBL/GenBank/DDBJ databases">
        <title>Marivita sp. nov. isolated from sea sediment.</title>
        <authorList>
            <person name="Kim W."/>
        </authorList>
    </citation>
    <scope>NUCLEOTIDE SEQUENCE [LARGE SCALE GENOMIC DNA]</scope>
    <source>
        <strain evidence="3 4">CAU 1492</strain>
    </source>
</reference>
<evidence type="ECO:0000256" key="1">
    <source>
        <dbReference type="SAM" id="Phobius"/>
    </source>
</evidence>
<evidence type="ECO:0000313" key="3">
    <source>
        <dbReference type="EMBL" id="TMV14851.1"/>
    </source>
</evidence>
<proteinExistence type="predicted"/>
<protein>
    <submittedName>
        <fullName evidence="3">VPLPA-CTERM sorting domain-containing protein</fullName>
    </submittedName>
</protein>
<evidence type="ECO:0000256" key="2">
    <source>
        <dbReference type="SAM" id="SignalP"/>
    </source>
</evidence>
<gene>
    <name evidence="3" type="ORF">FGK64_02415</name>
</gene>
<dbReference type="InterPro" id="IPR022472">
    <property type="entry name" value="VPLPA-CTERM"/>
</dbReference>
<keyword evidence="2" id="KW-0732">Signal</keyword>
<name>A0ABY2XDS7_9RHOB</name>
<keyword evidence="1" id="KW-0472">Membrane</keyword>
<sequence length="146" mass="15409">MKLGLCVLAAGLFAASTASAATVYELTATSQVASIDNFSLTYQDNDNNQLFSLDELLSFSGPQRTLSGYSLTVLTRVKSIAGLTSSPDSIWIFQDSTLAAARAISDDQDYTYEVRNLSAQVPLPASGLLLLGGVGALVAARRNKRG</sequence>
<evidence type="ECO:0000313" key="4">
    <source>
        <dbReference type="Proteomes" id="UP001191082"/>
    </source>
</evidence>
<accession>A0ABY2XDS7</accession>
<feature type="signal peptide" evidence="2">
    <location>
        <begin position="1"/>
        <end position="20"/>
    </location>
</feature>
<organism evidence="3 4">
    <name type="scientific">Arenibacterium halophilum</name>
    <dbReference type="NCBI Taxonomy" id="2583821"/>
    <lineage>
        <taxon>Bacteria</taxon>
        <taxon>Pseudomonadati</taxon>
        <taxon>Pseudomonadota</taxon>
        <taxon>Alphaproteobacteria</taxon>
        <taxon>Rhodobacterales</taxon>
        <taxon>Paracoccaceae</taxon>
        <taxon>Arenibacterium</taxon>
    </lineage>
</organism>
<keyword evidence="4" id="KW-1185">Reference proteome</keyword>
<keyword evidence="1" id="KW-0812">Transmembrane</keyword>